<comment type="caution">
    <text evidence="3">The sequence shown here is derived from an EMBL/GenBank/DDBJ whole genome shotgun (WGS) entry which is preliminary data.</text>
</comment>
<keyword evidence="1" id="KW-0812">Transmembrane</keyword>
<keyword evidence="1" id="KW-1133">Transmembrane helix</keyword>
<accession>A0A418Q1J6</accession>
<keyword evidence="3" id="KW-0675">Receptor</keyword>
<dbReference type="GO" id="GO:0007165">
    <property type="term" value="P:signal transduction"/>
    <property type="evidence" value="ECO:0007669"/>
    <property type="project" value="InterPro"/>
</dbReference>
<sequence length="524" mass="57294">MPDVFLSYARPRMDDAMRIADCLRSAGYSVWYDESLPAHRAYSDVIAEQLDAASAVVVLWSAEAAQSQWVRSEANRARESGRLVQLRLDASRLPMPFDQIQCADLQNWRGNCAAAGWKTIAASVAALTGNPRPYISGTVVRRPDRRGILVGASAAVMMGVGGFAIWRGRQPSMSPEAELLLQKGMDALQANDALDAEDEGSTAQAIALLTDATRLAPNSEQAWGGLALAYAARRRSAPVDQRPGLEARGRTAARTALGLNASEPRSLAALRIMSPVYRNWMSAEREARRALSRNPNFPILLFVLSDVLGSVGRWRDATALSNRLDRTKFLLPGAERKAIINLWSAGDLQGADEAIKAAVERWPKQRQIWRTQVAYLLYSGRPTEALVVLNDPQQRPLEAVQGMVGAAIETARALAGSLRREDAIRTNLAFLKEDPGATLAVAQACTALGESAGAFDLLDGYYFAEGEWASLAPAGGDQDRQTSPLFHPPMRDLWTTDRFAALMRRIGLAAYWRQSGSRPDYMQQ</sequence>
<dbReference type="RefSeq" id="WP_119531336.1">
    <property type="nucleotide sequence ID" value="NZ_QXTF01000001.1"/>
</dbReference>
<feature type="transmembrane region" description="Helical" evidence="1">
    <location>
        <begin position="148"/>
        <end position="166"/>
    </location>
</feature>
<dbReference type="Gene3D" id="1.25.40.10">
    <property type="entry name" value="Tetratricopeptide repeat domain"/>
    <property type="match status" value="1"/>
</dbReference>
<keyword evidence="4" id="KW-1185">Reference proteome</keyword>
<gene>
    <name evidence="3" type="ORF">D3M59_02640</name>
</gene>
<dbReference type="AlphaFoldDB" id="A0A418Q1J6"/>
<evidence type="ECO:0000313" key="3">
    <source>
        <dbReference type="EMBL" id="RIX31912.1"/>
    </source>
</evidence>
<evidence type="ECO:0000259" key="2">
    <source>
        <dbReference type="Pfam" id="PF13676"/>
    </source>
</evidence>
<dbReference type="SUPFAM" id="SSF52200">
    <property type="entry name" value="Toll/Interleukin receptor TIR domain"/>
    <property type="match status" value="1"/>
</dbReference>
<reference evidence="3 4" key="1">
    <citation type="submission" date="2018-09" db="EMBL/GenBank/DDBJ databases">
        <title>Sphingomonas sp. DAC4.</title>
        <authorList>
            <person name="Seo T."/>
        </authorList>
    </citation>
    <scope>NUCLEOTIDE SEQUENCE [LARGE SCALE GENOMIC DNA]</scope>
    <source>
        <strain evidence="3 4">DAC4</strain>
    </source>
</reference>
<feature type="domain" description="TIR" evidence="2">
    <location>
        <begin position="4"/>
        <end position="108"/>
    </location>
</feature>
<dbReference type="InterPro" id="IPR011990">
    <property type="entry name" value="TPR-like_helical_dom_sf"/>
</dbReference>
<dbReference type="OrthoDB" id="4774809at2"/>
<dbReference type="Pfam" id="PF13676">
    <property type="entry name" value="TIR_2"/>
    <property type="match status" value="1"/>
</dbReference>
<dbReference type="SUPFAM" id="SSF48452">
    <property type="entry name" value="TPR-like"/>
    <property type="match status" value="1"/>
</dbReference>
<dbReference type="InterPro" id="IPR035897">
    <property type="entry name" value="Toll_tir_struct_dom_sf"/>
</dbReference>
<organism evidence="3 4">
    <name type="scientific">Sphingomonas edaphi</name>
    <dbReference type="NCBI Taxonomy" id="2315689"/>
    <lineage>
        <taxon>Bacteria</taxon>
        <taxon>Pseudomonadati</taxon>
        <taxon>Pseudomonadota</taxon>
        <taxon>Alphaproteobacteria</taxon>
        <taxon>Sphingomonadales</taxon>
        <taxon>Sphingomonadaceae</taxon>
        <taxon>Sphingomonas</taxon>
    </lineage>
</organism>
<keyword evidence="1" id="KW-0472">Membrane</keyword>
<protein>
    <submittedName>
        <fullName evidence="3">Toll/interleukin-1 receptor domain-containing protein</fullName>
    </submittedName>
</protein>
<proteinExistence type="predicted"/>
<dbReference type="InterPro" id="IPR000157">
    <property type="entry name" value="TIR_dom"/>
</dbReference>
<dbReference type="EMBL" id="QXTF01000001">
    <property type="protein sequence ID" value="RIX31912.1"/>
    <property type="molecule type" value="Genomic_DNA"/>
</dbReference>
<evidence type="ECO:0000256" key="1">
    <source>
        <dbReference type="SAM" id="Phobius"/>
    </source>
</evidence>
<dbReference type="Gene3D" id="3.40.50.10140">
    <property type="entry name" value="Toll/interleukin-1 receptor homology (TIR) domain"/>
    <property type="match status" value="1"/>
</dbReference>
<name>A0A418Q1J6_9SPHN</name>
<evidence type="ECO:0000313" key="4">
    <source>
        <dbReference type="Proteomes" id="UP000285023"/>
    </source>
</evidence>
<dbReference type="Proteomes" id="UP000285023">
    <property type="component" value="Unassembled WGS sequence"/>
</dbReference>